<organism evidence="2">
    <name type="scientific">hydrothermal vent metagenome</name>
    <dbReference type="NCBI Taxonomy" id="652676"/>
    <lineage>
        <taxon>unclassified sequences</taxon>
        <taxon>metagenomes</taxon>
        <taxon>ecological metagenomes</taxon>
    </lineage>
</organism>
<dbReference type="InterPro" id="IPR025641">
    <property type="entry name" value="DUF4340"/>
</dbReference>
<feature type="non-terminal residue" evidence="2">
    <location>
        <position position="197"/>
    </location>
</feature>
<name>A0A3B1E365_9ZZZZ</name>
<dbReference type="EMBL" id="UOGL01000391">
    <property type="protein sequence ID" value="VAX39995.1"/>
    <property type="molecule type" value="Genomic_DNA"/>
</dbReference>
<proteinExistence type="predicted"/>
<feature type="domain" description="DUF4340" evidence="1">
    <location>
        <begin position="86"/>
        <end position="194"/>
    </location>
</feature>
<dbReference type="Pfam" id="PF14238">
    <property type="entry name" value="DUF4340"/>
    <property type="match status" value="1"/>
</dbReference>
<accession>A0A3B1E365</accession>
<dbReference type="AlphaFoldDB" id="A0A3B1E365"/>
<reference evidence="2" key="1">
    <citation type="submission" date="2018-06" db="EMBL/GenBank/DDBJ databases">
        <authorList>
            <person name="Zhirakovskaya E."/>
        </authorList>
    </citation>
    <scope>NUCLEOTIDE SEQUENCE</scope>
</reference>
<protein>
    <recommendedName>
        <fullName evidence="1">DUF4340 domain-containing protein</fullName>
    </recommendedName>
</protein>
<gene>
    <name evidence="2" type="ORF">MNBD_PLANCTO02-1229</name>
</gene>
<evidence type="ECO:0000313" key="2">
    <source>
        <dbReference type="EMBL" id="VAX39995.1"/>
    </source>
</evidence>
<evidence type="ECO:0000259" key="1">
    <source>
        <dbReference type="Pfam" id="PF14238"/>
    </source>
</evidence>
<sequence length="197" mass="21935">MQNKEQLKTLLFVVVAGLFVGAASLAHFVSKPQPIEGFEKEGVLFYPDFNNPNSAISLEVVAFNSNKEGLETRIKMFVIKQENGVWVIPPYNFPAEAKVRLAKTAASMIGIKRGALVSRLKSDQEKYQVGDPLQFDANTLPLESLGNRITLKGKGEAVLTDMIIGKEHPVRKGLYYVRHPHEDAIWLSQLNIDISTK</sequence>